<keyword evidence="1" id="KW-0175">Coiled coil</keyword>
<evidence type="ECO:0000259" key="2">
    <source>
        <dbReference type="Pfam" id="PF25876"/>
    </source>
</evidence>
<proteinExistence type="predicted"/>
<name>A0A6C1KAQ8_XANAU</name>
<dbReference type="EMBL" id="VAUP01000037">
    <property type="protein sequence ID" value="TLX41389.1"/>
    <property type="molecule type" value="Genomic_DNA"/>
</dbReference>
<dbReference type="InterPro" id="IPR058625">
    <property type="entry name" value="MdtA-like_BSH"/>
</dbReference>
<evidence type="ECO:0000259" key="4">
    <source>
        <dbReference type="Pfam" id="PF25954"/>
    </source>
</evidence>
<dbReference type="Gene3D" id="1.10.287.470">
    <property type="entry name" value="Helix hairpin bin"/>
    <property type="match status" value="2"/>
</dbReference>
<dbReference type="Pfam" id="PF25876">
    <property type="entry name" value="HH_MFP_RND"/>
    <property type="match status" value="1"/>
</dbReference>
<dbReference type="Gene3D" id="2.40.50.100">
    <property type="match status" value="1"/>
</dbReference>
<dbReference type="GO" id="GO:0055085">
    <property type="term" value="P:transmembrane transport"/>
    <property type="evidence" value="ECO:0007669"/>
    <property type="project" value="InterPro"/>
</dbReference>
<dbReference type="InterPro" id="IPR058624">
    <property type="entry name" value="MdtA-like_HH"/>
</dbReference>
<dbReference type="OrthoDB" id="9811754at2"/>
<organism evidence="5 6">
    <name type="scientific">Xanthobacter autotrophicus</name>
    <dbReference type="NCBI Taxonomy" id="280"/>
    <lineage>
        <taxon>Bacteria</taxon>
        <taxon>Pseudomonadati</taxon>
        <taxon>Pseudomonadota</taxon>
        <taxon>Alphaproteobacteria</taxon>
        <taxon>Hyphomicrobiales</taxon>
        <taxon>Xanthobacteraceae</taxon>
        <taxon>Xanthobacter</taxon>
    </lineage>
</organism>
<dbReference type="GeneID" id="95775370"/>
<feature type="coiled-coil region" evidence="1">
    <location>
        <begin position="172"/>
        <end position="206"/>
    </location>
</feature>
<dbReference type="Gene3D" id="2.40.30.170">
    <property type="match status" value="1"/>
</dbReference>
<evidence type="ECO:0000313" key="5">
    <source>
        <dbReference type="EMBL" id="TLX41389.1"/>
    </source>
</evidence>
<dbReference type="InterPro" id="IPR050739">
    <property type="entry name" value="MFP"/>
</dbReference>
<dbReference type="InterPro" id="IPR058792">
    <property type="entry name" value="Beta-barrel_RND_2"/>
</dbReference>
<dbReference type="Proteomes" id="UP000305131">
    <property type="component" value="Unassembled WGS sequence"/>
</dbReference>
<feature type="domain" description="Multidrug resistance protein MdtA-like barrel-sandwich hybrid" evidence="3">
    <location>
        <begin position="47"/>
        <end position="241"/>
    </location>
</feature>
<evidence type="ECO:0000313" key="6">
    <source>
        <dbReference type="Proteomes" id="UP000305131"/>
    </source>
</evidence>
<evidence type="ECO:0000259" key="3">
    <source>
        <dbReference type="Pfam" id="PF25917"/>
    </source>
</evidence>
<gene>
    <name evidence="5" type="ORF">FBQ73_18115</name>
</gene>
<protein>
    <submittedName>
        <fullName evidence="5">HlyD family secretion protein</fullName>
    </submittedName>
</protein>
<dbReference type="RefSeq" id="WP_138400903.1">
    <property type="nucleotide sequence ID" value="NZ_JBAFVI010000006.1"/>
</dbReference>
<accession>A0A6C1KAQ8</accession>
<dbReference type="PANTHER" id="PTHR30386">
    <property type="entry name" value="MEMBRANE FUSION SUBUNIT OF EMRAB-TOLC MULTIDRUG EFFLUX PUMP"/>
    <property type="match status" value="1"/>
</dbReference>
<dbReference type="AlphaFoldDB" id="A0A6C1KAQ8"/>
<feature type="domain" description="CusB-like beta-barrel" evidence="4">
    <location>
        <begin position="247"/>
        <end position="288"/>
    </location>
</feature>
<reference evidence="5 6" key="1">
    <citation type="submission" date="2019-05" db="EMBL/GenBank/DDBJ databases">
        <authorList>
            <person name="Zhou X."/>
        </authorList>
    </citation>
    <scope>NUCLEOTIDE SEQUENCE [LARGE SCALE GENOMIC DNA]</scope>
    <source>
        <strain evidence="5 6">DSM 432</strain>
    </source>
</reference>
<dbReference type="SUPFAM" id="SSF111369">
    <property type="entry name" value="HlyD-like secretion proteins"/>
    <property type="match status" value="2"/>
</dbReference>
<evidence type="ECO:0000256" key="1">
    <source>
        <dbReference type="SAM" id="Coils"/>
    </source>
</evidence>
<feature type="domain" description="Multidrug resistance protein MdtA-like alpha-helical hairpin" evidence="2">
    <location>
        <begin position="115"/>
        <end position="180"/>
    </location>
</feature>
<dbReference type="Pfam" id="PF25954">
    <property type="entry name" value="Beta-barrel_RND_2"/>
    <property type="match status" value="1"/>
</dbReference>
<comment type="caution">
    <text evidence="5">The sequence shown here is derived from an EMBL/GenBank/DDBJ whole genome shotgun (WGS) entry which is preliminary data.</text>
</comment>
<dbReference type="Pfam" id="PF25917">
    <property type="entry name" value="BSH_RND"/>
    <property type="match status" value="1"/>
</dbReference>
<dbReference type="PANTHER" id="PTHR30386:SF24">
    <property type="entry name" value="MULTIDRUG RESISTANCE EFFLUX PUMP"/>
    <property type="match status" value="1"/>
</dbReference>
<sequence>MSRFIRLAAGGLLIAVAAGSYLYFNRPEFTALRQSTDDAYVLADFTNVASRVAGVVEAVLVEENQVVNKGDPLAILDDRDLRIAVQNAQAAIAVNEASIKTLHAQIERQDALIIEAQAAIASDDAVLSLARANEARMRELVGSGAVTKRGFDEAVSTLGTATATRDSHVAALNAARRQLDILNSQLDGARAAHDQAQASLADANLRLSYTRIAAPISGTVGQKAVRTGAYVTVGTTLLSIVPLDKLYVRANFRETQLARVRPGQSVRIVVDALPGQVFAGIVDSLGPASGVSYSAIAPQNATGNFTKVVQRLPIRIRIEPDQAGVDALRVGMSAVPEILIE</sequence>